<dbReference type="Proteomes" id="UP000520814">
    <property type="component" value="Unassembled WGS sequence"/>
</dbReference>
<evidence type="ECO:0000313" key="1">
    <source>
        <dbReference type="EMBL" id="MBB6049437.1"/>
    </source>
</evidence>
<name>A0A7W9SMM8_ARMRO</name>
<comment type="caution">
    <text evidence="1">The sequence shown here is derived from an EMBL/GenBank/DDBJ whole genome shotgun (WGS) entry which is preliminary data.</text>
</comment>
<dbReference type="AlphaFoldDB" id="A0A7W9SMM8"/>
<protein>
    <submittedName>
        <fullName evidence="1">Dienelactone hydrolase</fullName>
    </submittedName>
</protein>
<gene>
    <name evidence="1" type="ORF">HNQ39_001199</name>
</gene>
<evidence type="ECO:0000313" key="2">
    <source>
        <dbReference type="Proteomes" id="UP000520814"/>
    </source>
</evidence>
<sequence>MSAPPRDLDTHHLFSAPATREAWEARAKEIRERILFSCGLWPLPKKTPLRPTVTSTVELSDITIENVALETFPGFWLCGSLYKPKGAGPFPAIANMHGHWEDGRLQREADVPKAPPAPGARGAGKADLVALAASLARQGFVVFAYDMLGYNDTDQFVHRKLGASLDQWLWGVSELGVQTWNSIRVLDYLQSLPFVDKKKLGATGASGGGSQTFLLAAVDDRVQVSVPVNMVSAYMQGGCNCENAPGLRVGTDNVEVASVFAPKPQLFVSCTGDWTSHVPSEEGPAARKVYELYGKPENLQWVQYNYAHNYNVESREAMYAFFKKHLRGEVGEKEKPLELDPKQLRVKRPAGKSDTELLSDLKRERAETMAALRQKNDKKSREVLRKGLARALAVDIPKAKGKRGRADELRVVAGPLAQEKSALWKDFFSCYNRTPLGEQVQTVLKNMAEASQAGVGSLTLIGGIEVLLARAVAPDLCPGPTVVDLGGFAADDDAAYLERAYAPGLRGIGGLHTAALLANNKPLLLHNTQRKFRAENITCRLEPERLSDDEIRAWLKSVG</sequence>
<dbReference type="EMBL" id="JACHGW010000001">
    <property type="protein sequence ID" value="MBB6049437.1"/>
    <property type="molecule type" value="Genomic_DNA"/>
</dbReference>
<reference evidence="1 2" key="1">
    <citation type="submission" date="2020-08" db="EMBL/GenBank/DDBJ databases">
        <title>Genomic Encyclopedia of Type Strains, Phase IV (KMG-IV): sequencing the most valuable type-strain genomes for metagenomic binning, comparative biology and taxonomic classification.</title>
        <authorList>
            <person name="Goeker M."/>
        </authorList>
    </citation>
    <scope>NUCLEOTIDE SEQUENCE [LARGE SCALE GENOMIC DNA]</scope>
    <source>
        <strain evidence="1 2">DSM 23562</strain>
    </source>
</reference>
<organism evidence="1 2">
    <name type="scientific">Armatimonas rosea</name>
    <dbReference type="NCBI Taxonomy" id="685828"/>
    <lineage>
        <taxon>Bacteria</taxon>
        <taxon>Bacillati</taxon>
        <taxon>Armatimonadota</taxon>
        <taxon>Armatimonadia</taxon>
        <taxon>Armatimonadales</taxon>
        <taxon>Armatimonadaceae</taxon>
        <taxon>Armatimonas</taxon>
    </lineage>
</organism>
<dbReference type="Gene3D" id="3.40.50.1820">
    <property type="entry name" value="alpha/beta hydrolase"/>
    <property type="match status" value="1"/>
</dbReference>
<keyword evidence="2" id="KW-1185">Reference proteome</keyword>
<dbReference type="InterPro" id="IPR029058">
    <property type="entry name" value="AB_hydrolase_fold"/>
</dbReference>
<keyword evidence="1" id="KW-0378">Hydrolase</keyword>
<dbReference type="PANTHER" id="PTHR22946">
    <property type="entry name" value="DIENELACTONE HYDROLASE DOMAIN-CONTAINING PROTEIN-RELATED"/>
    <property type="match status" value="1"/>
</dbReference>
<dbReference type="RefSeq" id="WP_184193040.1">
    <property type="nucleotide sequence ID" value="NZ_JACHGW010000001.1"/>
</dbReference>
<accession>A0A7W9SMM8</accession>
<dbReference type="GO" id="GO:0016787">
    <property type="term" value="F:hydrolase activity"/>
    <property type="evidence" value="ECO:0007669"/>
    <property type="project" value="UniProtKB-KW"/>
</dbReference>
<dbReference type="InterPro" id="IPR050261">
    <property type="entry name" value="FrsA_esterase"/>
</dbReference>
<dbReference type="PANTHER" id="PTHR22946:SF8">
    <property type="entry name" value="ACETYL XYLAN ESTERASE DOMAIN-CONTAINING PROTEIN"/>
    <property type="match status" value="1"/>
</dbReference>
<proteinExistence type="predicted"/>
<dbReference type="SUPFAM" id="SSF53474">
    <property type="entry name" value="alpha/beta-Hydrolases"/>
    <property type="match status" value="1"/>
</dbReference>